<protein>
    <submittedName>
        <fullName evidence="2">Uncharacterized protein</fullName>
    </submittedName>
</protein>
<evidence type="ECO:0000313" key="3">
    <source>
        <dbReference type="Proteomes" id="UP001215280"/>
    </source>
</evidence>
<organism evidence="2 3">
    <name type="scientific">Mycena maculata</name>
    <dbReference type="NCBI Taxonomy" id="230809"/>
    <lineage>
        <taxon>Eukaryota</taxon>
        <taxon>Fungi</taxon>
        <taxon>Dikarya</taxon>
        <taxon>Basidiomycota</taxon>
        <taxon>Agaricomycotina</taxon>
        <taxon>Agaricomycetes</taxon>
        <taxon>Agaricomycetidae</taxon>
        <taxon>Agaricales</taxon>
        <taxon>Marasmiineae</taxon>
        <taxon>Mycenaceae</taxon>
        <taxon>Mycena</taxon>
    </lineage>
</organism>
<dbReference type="AlphaFoldDB" id="A0AAD7I140"/>
<evidence type="ECO:0000256" key="1">
    <source>
        <dbReference type="SAM" id="MobiDB-lite"/>
    </source>
</evidence>
<gene>
    <name evidence="2" type="ORF">DFH07DRAFT_846338</name>
</gene>
<dbReference type="Proteomes" id="UP001215280">
    <property type="component" value="Unassembled WGS sequence"/>
</dbReference>
<feature type="region of interest" description="Disordered" evidence="1">
    <location>
        <begin position="103"/>
        <end position="151"/>
    </location>
</feature>
<keyword evidence="3" id="KW-1185">Reference proteome</keyword>
<accession>A0AAD7I140</accession>
<comment type="caution">
    <text evidence="2">The sequence shown here is derived from an EMBL/GenBank/DDBJ whole genome shotgun (WGS) entry which is preliminary data.</text>
</comment>
<name>A0AAD7I140_9AGAR</name>
<proteinExistence type="predicted"/>
<reference evidence="2" key="1">
    <citation type="submission" date="2023-03" db="EMBL/GenBank/DDBJ databases">
        <title>Massive genome expansion in bonnet fungi (Mycena s.s.) driven by repeated elements and novel gene families across ecological guilds.</title>
        <authorList>
            <consortium name="Lawrence Berkeley National Laboratory"/>
            <person name="Harder C.B."/>
            <person name="Miyauchi S."/>
            <person name="Viragh M."/>
            <person name="Kuo A."/>
            <person name="Thoen E."/>
            <person name="Andreopoulos B."/>
            <person name="Lu D."/>
            <person name="Skrede I."/>
            <person name="Drula E."/>
            <person name="Henrissat B."/>
            <person name="Morin E."/>
            <person name="Kohler A."/>
            <person name="Barry K."/>
            <person name="LaButti K."/>
            <person name="Morin E."/>
            <person name="Salamov A."/>
            <person name="Lipzen A."/>
            <person name="Mereny Z."/>
            <person name="Hegedus B."/>
            <person name="Baldrian P."/>
            <person name="Stursova M."/>
            <person name="Weitz H."/>
            <person name="Taylor A."/>
            <person name="Grigoriev I.V."/>
            <person name="Nagy L.G."/>
            <person name="Martin F."/>
            <person name="Kauserud H."/>
        </authorList>
    </citation>
    <scope>NUCLEOTIDE SEQUENCE</scope>
    <source>
        <strain evidence="2">CBHHK188m</strain>
    </source>
</reference>
<evidence type="ECO:0000313" key="2">
    <source>
        <dbReference type="EMBL" id="KAJ7732574.1"/>
    </source>
</evidence>
<sequence>MALTLSMPSSWTASLPYSPSQIQQYEAPQRPLRRSNTWNANKSKFASALALDLSLPAASFAVECPAQSPAVQQKPRLRLPALASALPARRFDPFADDEPVASTSAATLENTPPTPRGRPLTPLVTSSALAPTTPVVGRRRAPSFSAGTPRPAASLATLSTLSRTTAPSACRPVPPAPIAEVKGAPTPFHARHYPTPDARARLLARTLLNRIHAVGRPRSLYSCSSYSKTSRGGYEAEGGERGYVPSRLSECVVAC</sequence>
<dbReference type="EMBL" id="JARJLG010000174">
    <property type="protein sequence ID" value="KAJ7732574.1"/>
    <property type="molecule type" value="Genomic_DNA"/>
</dbReference>